<dbReference type="EMBL" id="UFSX01000001">
    <property type="protein sequence ID" value="SUV28079.1"/>
    <property type="molecule type" value="Genomic_DNA"/>
</dbReference>
<accession>A0A380YGV6</accession>
<evidence type="ECO:0000313" key="1">
    <source>
        <dbReference type="EMBL" id="SUV28079.1"/>
    </source>
</evidence>
<name>A0A380YGV6_9BACE</name>
<dbReference type="AlphaFoldDB" id="A0A380YGV6"/>
<dbReference type="GeneID" id="93071906"/>
<dbReference type="Proteomes" id="UP000254424">
    <property type="component" value="Unassembled WGS sequence"/>
</dbReference>
<evidence type="ECO:0000313" key="2">
    <source>
        <dbReference type="EMBL" id="SUV30022.1"/>
    </source>
</evidence>
<dbReference type="RefSeq" id="WP_115615898.1">
    <property type="nucleotide sequence ID" value="NZ_CP069794.1"/>
</dbReference>
<evidence type="ECO:0000313" key="3">
    <source>
        <dbReference type="Proteomes" id="UP000254424"/>
    </source>
</evidence>
<protein>
    <submittedName>
        <fullName evidence="1">Uncharacterized protein</fullName>
    </submittedName>
</protein>
<gene>
    <name evidence="1" type="ORF">NCTC11155_00025</name>
    <name evidence="2" type="ORF">NCTC11155_02019</name>
</gene>
<organism evidence="1 3">
    <name type="scientific">Bacteroides eggerthii</name>
    <dbReference type="NCBI Taxonomy" id="28111"/>
    <lineage>
        <taxon>Bacteria</taxon>
        <taxon>Pseudomonadati</taxon>
        <taxon>Bacteroidota</taxon>
        <taxon>Bacteroidia</taxon>
        <taxon>Bacteroidales</taxon>
        <taxon>Bacteroidaceae</taxon>
        <taxon>Bacteroides</taxon>
    </lineage>
</organism>
<reference evidence="1 3" key="1">
    <citation type="submission" date="2018-06" db="EMBL/GenBank/DDBJ databases">
        <authorList>
            <consortium name="Pathogen Informatics"/>
            <person name="Doyle S."/>
        </authorList>
    </citation>
    <scope>NUCLEOTIDE SEQUENCE [LARGE SCALE GENOMIC DNA]</scope>
    <source>
        <strain evidence="1 3">NCTC11155</strain>
    </source>
</reference>
<proteinExistence type="predicted"/>
<sequence length="162" mass="18489">MDEGGFKVYPIANSGYYFNEWICRIPSAISYESVPDWMIQNDGSLWFNNSQYGEDYPSGTEFRAVFSDSPNRKQYTVTITVAEWINDKWVQKGDYSLYWAGNDISSGKRSISKTFFEGDICHFNFIAGSDSHGYYEYRGVKDSNRNTVSGIAEDNGLSFTET</sequence>
<dbReference type="EMBL" id="UFSX01000001">
    <property type="protein sequence ID" value="SUV30022.1"/>
    <property type="molecule type" value="Genomic_DNA"/>
</dbReference>